<reference evidence="4" key="1">
    <citation type="submission" date="2016-10" db="EMBL/GenBank/DDBJ databases">
        <authorList>
            <person name="Varghese N."/>
            <person name="Submissions S."/>
        </authorList>
    </citation>
    <scope>NUCLEOTIDE SEQUENCE [LARGE SCALE GENOMIC DNA]</scope>
    <source>
        <strain evidence="4">AAP</strain>
    </source>
</reference>
<feature type="non-terminal residue" evidence="3">
    <location>
        <position position="70"/>
    </location>
</feature>
<feature type="transmembrane region" description="Helical" evidence="1">
    <location>
        <begin position="15"/>
        <end position="36"/>
    </location>
</feature>
<evidence type="ECO:0000256" key="1">
    <source>
        <dbReference type="SAM" id="Phobius"/>
    </source>
</evidence>
<protein>
    <submittedName>
        <fullName evidence="3">Putative tricarboxylic transport membrane protein</fullName>
    </submittedName>
</protein>
<dbReference type="Proteomes" id="UP000199107">
    <property type="component" value="Unassembled WGS sequence"/>
</dbReference>
<organism evidence="3 4">
    <name type="scientific">Franzmannia pantelleriensis</name>
    <dbReference type="NCBI Taxonomy" id="48727"/>
    <lineage>
        <taxon>Bacteria</taxon>
        <taxon>Pseudomonadati</taxon>
        <taxon>Pseudomonadota</taxon>
        <taxon>Gammaproteobacteria</taxon>
        <taxon>Oceanospirillales</taxon>
        <taxon>Halomonadaceae</taxon>
        <taxon>Franzmannia</taxon>
    </lineage>
</organism>
<dbReference type="InterPro" id="IPR002823">
    <property type="entry name" value="DUF112_TM"/>
</dbReference>
<keyword evidence="1" id="KW-0472">Membrane</keyword>
<keyword evidence="1" id="KW-0812">Transmembrane</keyword>
<evidence type="ECO:0000313" key="4">
    <source>
        <dbReference type="Proteomes" id="UP000199107"/>
    </source>
</evidence>
<evidence type="ECO:0000259" key="2">
    <source>
        <dbReference type="Pfam" id="PF01970"/>
    </source>
</evidence>
<accession>A0A1G9X5Z3</accession>
<keyword evidence="4" id="KW-1185">Reference proteome</keyword>
<keyword evidence="1" id="KW-1133">Transmembrane helix</keyword>
<dbReference type="STRING" id="48727.SAMN05192555_12720"/>
<sequence>MIGFDAIFTSFSAAFHYQSIAIILGGVLLGYIVGVIPGLNRSVAIAIAIPLTFYMSAYAAIAFLIGLSKG</sequence>
<dbReference type="EMBL" id="FNGH01000027">
    <property type="protein sequence ID" value="SDM92158.1"/>
    <property type="molecule type" value="Genomic_DNA"/>
</dbReference>
<name>A0A1G9X5Z3_9GAMM</name>
<feature type="domain" description="DUF112" evidence="2">
    <location>
        <begin position="21"/>
        <end position="68"/>
    </location>
</feature>
<dbReference type="AlphaFoldDB" id="A0A1G9X5Z3"/>
<dbReference type="RefSeq" id="WP_176817296.1">
    <property type="nucleotide sequence ID" value="NZ_FNGH01000027.1"/>
</dbReference>
<feature type="transmembrane region" description="Helical" evidence="1">
    <location>
        <begin position="43"/>
        <end position="67"/>
    </location>
</feature>
<gene>
    <name evidence="3" type="ORF">SAMN05192555_12720</name>
</gene>
<proteinExistence type="predicted"/>
<evidence type="ECO:0000313" key="3">
    <source>
        <dbReference type="EMBL" id="SDM92158.1"/>
    </source>
</evidence>
<dbReference type="Pfam" id="PF01970">
    <property type="entry name" value="TctA"/>
    <property type="match status" value="1"/>
</dbReference>